<evidence type="ECO:0000313" key="9">
    <source>
        <dbReference type="Proteomes" id="UP001141327"/>
    </source>
</evidence>
<dbReference type="EC" id="3.5.2.2" evidence="6"/>
<organism evidence="8 9">
    <name type="scientific">Paratrimastix pyriformis</name>
    <dbReference type="NCBI Taxonomy" id="342808"/>
    <lineage>
        <taxon>Eukaryota</taxon>
        <taxon>Metamonada</taxon>
        <taxon>Preaxostyla</taxon>
        <taxon>Paratrimastigidae</taxon>
        <taxon>Paratrimastix</taxon>
    </lineage>
</organism>
<proteinExistence type="inferred from homology"/>
<evidence type="ECO:0000256" key="3">
    <source>
        <dbReference type="ARBA" id="ARBA00022723"/>
    </source>
</evidence>
<keyword evidence="4" id="KW-0378">Hydrolase</keyword>
<dbReference type="SUPFAM" id="SSF51338">
    <property type="entry name" value="Composite domain of metallo-dependent hydrolases"/>
    <property type="match status" value="2"/>
</dbReference>
<protein>
    <recommendedName>
        <fullName evidence="6">dihydropyrimidinase</fullName>
        <ecNumber evidence="6">3.5.2.2</ecNumber>
    </recommendedName>
</protein>
<gene>
    <name evidence="8" type="ORF">PAPYR_3271</name>
</gene>
<dbReference type="NCBIfam" id="TIGR02033">
    <property type="entry name" value="D-hydantoinase"/>
    <property type="match status" value="1"/>
</dbReference>
<evidence type="ECO:0000256" key="6">
    <source>
        <dbReference type="ARBA" id="ARBA00039113"/>
    </source>
</evidence>
<dbReference type="EMBL" id="JAPMOS010000012">
    <property type="protein sequence ID" value="KAJ4460627.1"/>
    <property type="molecule type" value="Genomic_DNA"/>
</dbReference>
<dbReference type="Gene3D" id="2.30.40.10">
    <property type="entry name" value="Urease, subunit C, domain 1"/>
    <property type="match status" value="1"/>
</dbReference>
<evidence type="ECO:0000313" key="8">
    <source>
        <dbReference type="EMBL" id="KAJ4460627.1"/>
    </source>
</evidence>
<keyword evidence="3" id="KW-0479">Metal-binding</keyword>
<dbReference type="InterPro" id="IPR032466">
    <property type="entry name" value="Metal_Hydrolase"/>
</dbReference>
<name>A0ABQ8UQ69_9EUKA</name>
<dbReference type="CDD" id="cd01314">
    <property type="entry name" value="D-HYD"/>
    <property type="match status" value="1"/>
</dbReference>
<evidence type="ECO:0000259" key="7">
    <source>
        <dbReference type="Pfam" id="PF01979"/>
    </source>
</evidence>
<evidence type="ECO:0000256" key="2">
    <source>
        <dbReference type="ARBA" id="ARBA00008829"/>
    </source>
</evidence>
<evidence type="ECO:0000256" key="1">
    <source>
        <dbReference type="ARBA" id="ARBA00001947"/>
    </source>
</evidence>
<dbReference type="Proteomes" id="UP001141327">
    <property type="component" value="Unassembled WGS sequence"/>
</dbReference>
<dbReference type="PANTHER" id="PTHR11647">
    <property type="entry name" value="HYDRANTOINASE/DIHYDROPYRIMIDINASE FAMILY MEMBER"/>
    <property type="match status" value="1"/>
</dbReference>
<accession>A0ABQ8UQ69</accession>
<dbReference type="Gene3D" id="3.20.20.140">
    <property type="entry name" value="Metal-dependent hydrolases"/>
    <property type="match status" value="1"/>
</dbReference>
<evidence type="ECO:0000256" key="5">
    <source>
        <dbReference type="ARBA" id="ARBA00036696"/>
    </source>
</evidence>
<reference evidence="8" key="1">
    <citation type="journal article" date="2022" name="bioRxiv">
        <title>Genomics of Preaxostyla Flagellates Illuminates Evolutionary Transitions and the Path Towards Mitochondrial Loss.</title>
        <authorList>
            <person name="Novak L.V.F."/>
            <person name="Treitli S.C."/>
            <person name="Pyrih J."/>
            <person name="Halakuc P."/>
            <person name="Pipaliya S.V."/>
            <person name="Vacek V."/>
            <person name="Brzon O."/>
            <person name="Soukal P."/>
            <person name="Eme L."/>
            <person name="Dacks J.B."/>
            <person name="Karnkowska A."/>
            <person name="Elias M."/>
            <person name="Hampl V."/>
        </authorList>
    </citation>
    <scope>NUCLEOTIDE SEQUENCE</scope>
    <source>
        <strain evidence="8">RCP-MX</strain>
    </source>
</reference>
<evidence type="ECO:0000256" key="4">
    <source>
        <dbReference type="ARBA" id="ARBA00022801"/>
    </source>
</evidence>
<dbReference type="InterPro" id="IPR011059">
    <property type="entry name" value="Metal-dep_hydrolase_composite"/>
</dbReference>
<dbReference type="SUPFAM" id="SSF51556">
    <property type="entry name" value="Metallo-dependent hydrolases"/>
    <property type="match status" value="1"/>
</dbReference>
<comment type="caution">
    <text evidence="8">The sequence shown here is derived from an EMBL/GenBank/DDBJ whole genome shotgun (WGS) entry which is preliminary data.</text>
</comment>
<sequence>MKMIVDAERSPWPRIGAVAGKFGWEAPATKSKIVTKSCSDDLAMRIASRLLFLLTEEIPGVSHIFVVENHHSDVLCDNGVIVQIAENIPIRDGWEVVDAQGMFVMPGGIDPHVHLDMPFMGTHSIDDFESGTRCAIAGGTTHVIDFMIPPRTGSLLETYRQWAEKSQGKAYCDYGFHACVTAWNDKVAKELAVLAREHGVTSCKHFLAYKGSLMLAAPEVIASFTLCKQLGILPMVHAEDGEMVAHQQRVIFESGIHGPEGHPLSRPPPMEALAVRMSTSFAELVNCPIYIVHNSCREAALEIRIAQERGVRVIGEVIVAHLMRDRSACSDPDWDLAAAHVLSPPLRAPEDMQALWAALQAGTLTVTGSDHCAFTRAQKRAGKEDFRLIPNGMLGIEERMLAIWERGVNSGRISREEFVNMTSTAAARVFNLYPRKGAVAVGSDADLVVWDPALERVISARTHQSRAEINPLEGTRCLGAPSVTIVGGRLAYHHLRGVLARPDWGRYVPRPAFGSAFSLVPRRDTVIQEERARMAALRA</sequence>
<dbReference type="PANTHER" id="PTHR11647:SF1">
    <property type="entry name" value="COLLAPSIN RESPONSE MEDIATOR PROTEIN"/>
    <property type="match status" value="1"/>
</dbReference>
<comment type="catalytic activity">
    <reaction evidence="5">
        <text>5,6-dihydrouracil + H2O = 3-(carbamoylamino)propanoate + H(+)</text>
        <dbReference type="Rhea" id="RHEA:16121"/>
        <dbReference type="ChEBI" id="CHEBI:11892"/>
        <dbReference type="ChEBI" id="CHEBI:15377"/>
        <dbReference type="ChEBI" id="CHEBI:15378"/>
        <dbReference type="ChEBI" id="CHEBI:15901"/>
        <dbReference type="EC" id="3.5.2.2"/>
    </reaction>
</comment>
<feature type="domain" description="Amidohydrolase-related" evidence="7">
    <location>
        <begin position="103"/>
        <end position="490"/>
    </location>
</feature>
<dbReference type="InterPro" id="IPR006680">
    <property type="entry name" value="Amidohydro-rel"/>
</dbReference>
<comment type="cofactor">
    <cofactor evidence="1">
        <name>Zn(2+)</name>
        <dbReference type="ChEBI" id="CHEBI:29105"/>
    </cofactor>
</comment>
<keyword evidence="9" id="KW-1185">Reference proteome</keyword>
<comment type="similarity">
    <text evidence="2">Belongs to the metallo-dependent hydrolases superfamily. Hydantoinase/dihydropyrimidinase family.</text>
</comment>
<dbReference type="InterPro" id="IPR011778">
    <property type="entry name" value="Hydantoinase/dihydroPyrase"/>
</dbReference>
<dbReference type="Pfam" id="PF01979">
    <property type="entry name" value="Amidohydro_1"/>
    <property type="match status" value="1"/>
</dbReference>
<dbReference type="InterPro" id="IPR050378">
    <property type="entry name" value="Metallo-dep_Hydrolases_sf"/>
</dbReference>